<accession>A8MJR5</accession>
<evidence type="ECO:0000313" key="2">
    <source>
        <dbReference type="Proteomes" id="UP000000269"/>
    </source>
</evidence>
<protein>
    <submittedName>
        <fullName evidence="1">Uncharacterized protein</fullName>
    </submittedName>
</protein>
<dbReference type="eggNOG" id="ENOG503334G">
    <property type="taxonomic scope" value="Bacteria"/>
</dbReference>
<reference evidence="2" key="1">
    <citation type="submission" date="2007-10" db="EMBL/GenBank/DDBJ databases">
        <title>Complete genome of Alkaliphilus oremlandii OhILAs.</title>
        <authorList>
            <person name="Copeland A."/>
            <person name="Lucas S."/>
            <person name="Lapidus A."/>
            <person name="Barry K."/>
            <person name="Detter J.C."/>
            <person name="Glavina del Rio T."/>
            <person name="Hammon N."/>
            <person name="Israni S."/>
            <person name="Dalin E."/>
            <person name="Tice H."/>
            <person name="Pitluck S."/>
            <person name="Chain P."/>
            <person name="Malfatti S."/>
            <person name="Shin M."/>
            <person name="Vergez L."/>
            <person name="Schmutz J."/>
            <person name="Larimer F."/>
            <person name="Land M."/>
            <person name="Hauser L."/>
            <person name="Kyrpides N."/>
            <person name="Mikhailova N."/>
            <person name="Stolz J.F."/>
            <person name="Dawson A."/>
            <person name="Fisher E."/>
            <person name="Crable B."/>
            <person name="Perera E."/>
            <person name="Lisak J."/>
            <person name="Ranganathan M."/>
            <person name="Basu P."/>
            <person name="Richardson P."/>
        </authorList>
    </citation>
    <scope>NUCLEOTIDE SEQUENCE [LARGE SCALE GENOMIC DNA]</scope>
    <source>
        <strain evidence="2">OhILAs</strain>
    </source>
</reference>
<keyword evidence="2" id="KW-1185">Reference proteome</keyword>
<evidence type="ECO:0000313" key="1">
    <source>
        <dbReference type="EMBL" id="ABW20047.1"/>
    </source>
</evidence>
<dbReference type="Proteomes" id="UP000000269">
    <property type="component" value="Chromosome"/>
</dbReference>
<dbReference type="KEGG" id="aoe:Clos_2516"/>
<name>A8MJR5_ALKOO</name>
<gene>
    <name evidence="1" type="ordered locus">Clos_2516</name>
</gene>
<proteinExistence type="predicted"/>
<dbReference type="EMBL" id="CP000853">
    <property type="protein sequence ID" value="ABW20047.1"/>
    <property type="molecule type" value="Genomic_DNA"/>
</dbReference>
<dbReference type="STRING" id="350688.Clos_2516"/>
<dbReference type="RefSeq" id="WP_012160354.1">
    <property type="nucleotide sequence ID" value="NC_009922.1"/>
</dbReference>
<dbReference type="AlphaFoldDB" id="A8MJR5"/>
<organism evidence="1 2">
    <name type="scientific">Alkaliphilus oremlandii (strain OhILAs)</name>
    <name type="common">Clostridium oremlandii (strain OhILAs)</name>
    <dbReference type="NCBI Taxonomy" id="350688"/>
    <lineage>
        <taxon>Bacteria</taxon>
        <taxon>Bacillati</taxon>
        <taxon>Bacillota</taxon>
        <taxon>Clostridia</taxon>
        <taxon>Peptostreptococcales</taxon>
        <taxon>Natronincolaceae</taxon>
        <taxon>Alkaliphilus</taxon>
    </lineage>
</organism>
<dbReference type="HOGENOM" id="CLU_118911_0_0_9"/>
<sequence length="198" mass="23201">MKINILGTTKEYENSRQQIDDMFEYIEKSIWDSKLILSHLEIDGLEVYSDFSNYFVDNIRNINEVNVITRTEKEMYKENIVSTLDYTERAIPEIEILSNEFYQTPTGDTWNKMIQLIEGLNWIIASFSSIDSKSNLKDLVDDYEEWNIYAKDIYSLKELVLELDKVIKNNDLVAIGDILAYEVSPLFNQAKETLKKLI</sequence>
<dbReference type="OrthoDB" id="1683192at2"/>